<dbReference type="eggNOG" id="ENOG502ZH49">
    <property type="taxonomic scope" value="Bacteria"/>
</dbReference>
<dbReference type="HOGENOM" id="CLU_1576240_0_0_0"/>
<gene>
    <name evidence="2" type="ORF">J421_5986</name>
</gene>
<dbReference type="RefSeq" id="WP_025414823.1">
    <property type="nucleotide sequence ID" value="NZ_CP007130.1"/>
</dbReference>
<protein>
    <recommendedName>
        <fullName evidence="4">DUF1579 domain-containing protein</fullName>
    </recommendedName>
</protein>
<dbReference type="EMBL" id="CP007130">
    <property type="protein sequence ID" value="AHG93521.1"/>
    <property type="molecule type" value="Genomic_DNA"/>
</dbReference>
<sequence>MRRLPLVALTSLCVALPSSLPLGAQPRGLQVPVITPRGLAQLRWIEGDWRGAGMGGTQQAPFYERYRFVDDSTLTVESFADSTFRTVRDAARYELRGGRLGNVGMGPRYVAVRLDSLGVEFAPVSRASNHFRWDRAKGAGMHPAQWQAMILWVETTAMRRREYVMRRVR</sequence>
<feature type="signal peptide" evidence="1">
    <location>
        <begin position="1"/>
        <end position="24"/>
    </location>
</feature>
<accession>W0RS40</accession>
<name>W0RS40_9BACT</name>
<proteinExistence type="predicted"/>
<reference evidence="2 3" key="1">
    <citation type="journal article" date="2014" name="Genome Announc.">
        <title>Genome Sequence and Methylome of Soil Bacterium Gemmatirosa kalamazoonensis KBS708T, a Member of the Rarely Cultivated Gemmatimonadetes Phylum.</title>
        <authorList>
            <person name="Debruyn J.M."/>
            <person name="Radosevich M."/>
            <person name="Wommack K.E."/>
            <person name="Polson S.W."/>
            <person name="Hauser L.J."/>
            <person name="Fawaz M.N."/>
            <person name="Korlach J."/>
            <person name="Tsai Y.C."/>
        </authorList>
    </citation>
    <scope>NUCLEOTIDE SEQUENCE [LARGE SCALE GENOMIC DNA]</scope>
    <source>
        <strain evidence="2 3">KBS708</strain>
        <plasmid evidence="3">Plasmid 2</plasmid>
    </source>
</reference>
<evidence type="ECO:0000313" key="2">
    <source>
        <dbReference type="EMBL" id="AHG93521.1"/>
    </source>
</evidence>
<dbReference type="Proteomes" id="UP000019151">
    <property type="component" value="Plasmid 2"/>
</dbReference>
<geneLocation type="plasmid" evidence="2 3">
    <name>2</name>
</geneLocation>
<dbReference type="AlphaFoldDB" id="W0RS40"/>
<dbReference type="KEGG" id="gba:J421_5986"/>
<evidence type="ECO:0000256" key="1">
    <source>
        <dbReference type="SAM" id="SignalP"/>
    </source>
</evidence>
<dbReference type="InParanoid" id="W0RS40"/>
<keyword evidence="3" id="KW-1185">Reference proteome</keyword>
<organism evidence="2 3">
    <name type="scientific">Gemmatirosa kalamazoonensis</name>
    <dbReference type="NCBI Taxonomy" id="861299"/>
    <lineage>
        <taxon>Bacteria</taxon>
        <taxon>Pseudomonadati</taxon>
        <taxon>Gemmatimonadota</taxon>
        <taxon>Gemmatimonadia</taxon>
        <taxon>Gemmatimonadales</taxon>
        <taxon>Gemmatimonadaceae</taxon>
        <taxon>Gemmatirosa</taxon>
    </lineage>
</organism>
<keyword evidence="2" id="KW-0614">Plasmid</keyword>
<keyword evidence="1" id="KW-0732">Signal</keyword>
<dbReference type="OrthoDB" id="8755313at2"/>
<feature type="chain" id="PRO_5004795346" description="DUF1579 domain-containing protein" evidence="1">
    <location>
        <begin position="25"/>
        <end position="169"/>
    </location>
</feature>
<evidence type="ECO:0000313" key="3">
    <source>
        <dbReference type="Proteomes" id="UP000019151"/>
    </source>
</evidence>
<evidence type="ECO:0008006" key="4">
    <source>
        <dbReference type="Google" id="ProtNLM"/>
    </source>
</evidence>